<evidence type="ECO:0000256" key="2">
    <source>
        <dbReference type="ARBA" id="ARBA00004514"/>
    </source>
</evidence>
<dbReference type="CDD" id="cd00051">
    <property type="entry name" value="EFh"/>
    <property type="match status" value="1"/>
</dbReference>
<evidence type="ECO:0000256" key="11">
    <source>
        <dbReference type="ARBA" id="ARBA00040538"/>
    </source>
</evidence>
<dbReference type="GO" id="GO:0005509">
    <property type="term" value="F:calcium ion binding"/>
    <property type="evidence" value="ECO:0007669"/>
    <property type="project" value="InterPro"/>
</dbReference>
<dbReference type="GO" id="GO:0016020">
    <property type="term" value="C:membrane"/>
    <property type="evidence" value="ECO:0007669"/>
    <property type="project" value="UniProtKB-SubCell"/>
</dbReference>
<name>A0A8T2MNY9_9TELE</name>
<dbReference type="SMART" id="SM00054">
    <property type="entry name" value="EFh"/>
    <property type="match status" value="1"/>
</dbReference>
<dbReference type="PROSITE" id="PS00018">
    <property type="entry name" value="EF_HAND_1"/>
    <property type="match status" value="1"/>
</dbReference>
<evidence type="ECO:0000256" key="8">
    <source>
        <dbReference type="ARBA" id="ARBA00022837"/>
    </source>
</evidence>
<evidence type="ECO:0000313" key="15">
    <source>
        <dbReference type="EMBL" id="KAG9329316.1"/>
    </source>
</evidence>
<keyword evidence="5" id="KW-0519">Myristate</keyword>
<evidence type="ECO:0000256" key="9">
    <source>
        <dbReference type="ARBA" id="ARBA00023136"/>
    </source>
</evidence>
<evidence type="ECO:0000256" key="3">
    <source>
        <dbReference type="ARBA" id="ARBA00006049"/>
    </source>
</evidence>
<dbReference type="PANTHER" id="PTHR23055:SF57">
    <property type="entry name" value="NEURON-SPECIFIC CALCIUM-BINDING PROTEIN HIPPOCALCIN"/>
    <property type="match status" value="1"/>
</dbReference>
<dbReference type="InterPro" id="IPR011992">
    <property type="entry name" value="EF-hand-dom_pair"/>
</dbReference>
<evidence type="ECO:0000313" key="16">
    <source>
        <dbReference type="Proteomes" id="UP000824540"/>
    </source>
</evidence>
<protein>
    <recommendedName>
        <fullName evidence="11">Neuron-specific calcium-binding protein hippocalcin</fullName>
    </recommendedName>
</protein>
<keyword evidence="10" id="KW-0449">Lipoprotein</keyword>
<keyword evidence="4" id="KW-0963">Cytoplasm</keyword>
<comment type="similarity">
    <text evidence="3">Belongs to the recoverin family.</text>
</comment>
<sequence length="104" mass="11511">MVLLCGYEHSDATQTCGRAPGLDTVMYPSLESAKTVTAIYKMVSSVMKMPEDESTPEKRTDKIFRQMDLNNDGKLSLEEFIKGAKSDPSIVRLLQCDPSSASQF</sequence>
<evidence type="ECO:0000256" key="10">
    <source>
        <dbReference type="ARBA" id="ARBA00023288"/>
    </source>
</evidence>
<evidence type="ECO:0000256" key="5">
    <source>
        <dbReference type="ARBA" id="ARBA00022707"/>
    </source>
</evidence>
<dbReference type="PROSITE" id="PS50222">
    <property type="entry name" value="EF_HAND_2"/>
    <property type="match status" value="1"/>
</dbReference>
<reference evidence="15" key="1">
    <citation type="thesis" date="2021" institute="BYU ScholarsArchive" country="Provo, UT, USA">
        <title>Applications of and Algorithms for Genome Assembly and Genomic Analyses with an Emphasis on Marine Teleosts.</title>
        <authorList>
            <person name="Pickett B.D."/>
        </authorList>
    </citation>
    <scope>NUCLEOTIDE SEQUENCE</scope>
    <source>
        <strain evidence="15">HI-2016</strain>
    </source>
</reference>
<evidence type="ECO:0000256" key="4">
    <source>
        <dbReference type="ARBA" id="ARBA00022490"/>
    </source>
</evidence>
<comment type="caution">
    <text evidence="15">The sequence shown here is derived from an EMBL/GenBank/DDBJ whole genome shotgun (WGS) entry which is preliminary data.</text>
</comment>
<comment type="subunit">
    <text evidence="13">Oligomer; oligomerization is calcium-dependent. May interact with the voltage-dependent P/Q- and N-type calcium channels CACNA1A and CACNA1B.</text>
</comment>
<comment type="subcellular location">
    <subcellularLocation>
        <location evidence="2">Cytoplasm</location>
        <location evidence="2">Cytosol</location>
    </subcellularLocation>
    <subcellularLocation>
        <location evidence="1">Membrane</location>
        <topology evidence="1">Peripheral membrane protein</topology>
    </subcellularLocation>
</comment>
<dbReference type="Pfam" id="PF00036">
    <property type="entry name" value="EF-hand_1"/>
    <property type="match status" value="1"/>
</dbReference>
<dbReference type="InterPro" id="IPR028846">
    <property type="entry name" value="Recoverin"/>
</dbReference>
<dbReference type="OrthoDB" id="191686at2759"/>
<dbReference type="AlphaFoldDB" id="A0A8T2MNY9"/>
<dbReference type="Proteomes" id="UP000824540">
    <property type="component" value="Unassembled WGS sequence"/>
</dbReference>
<dbReference type="InterPro" id="IPR018247">
    <property type="entry name" value="EF_Hand_1_Ca_BS"/>
</dbReference>
<evidence type="ECO:0000256" key="12">
    <source>
        <dbReference type="ARBA" id="ARBA00045395"/>
    </source>
</evidence>
<dbReference type="Gene3D" id="1.10.238.10">
    <property type="entry name" value="EF-hand"/>
    <property type="match status" value="1"/>
</dbReference>
<keyword evidence="16" id="KW-1185">Reference proteome</keyword>
<keyword evidence="8" id="KW-0106">Calcium</keyword>
<dbReference type="GO" id="GO:0005829">
    <property type="term" value="C:cytosol"/>
    <property type="evidence" value="ECO:0007669"/>
    <property type="project" value="UniProtKB-SubCell"/>
</dbReference>
<evidence type="ECO:0000256" key="13">
    <source>
        <dbReference type="ARBA" id="ARBA00046778"/>
    </source>
</evidence>
<comment type="function">
    <text evidence="12">Calcium-binding protein that may play a role in the regulation of voltage-dependent calcium channels. May also play a role in cyclic-nucleotide-mediated signaling through the regulation of adenylate and guanylate cyclases.</text>
</comment>
<evidence type="ECO:0000259" key="14">
    <source>
        <dbReference type="PROSITE" id="PS50222"/>
    </source>
</evidence>
<dbReference type="EMBL" id="JAFBMS010001292">
    <property type="protein sequence ID" value="KAG9329316.1"/>
    <property type="molecule type" value="Genomic_DNA"/>
</dbReference>
<dbReference type="PANTHER" id="PTHR23055">
    <property type="entry name" value="CALCIUM BINDING PROTEINS"/>
    <property type="match status" value="1"/>
</dbReference>
<accession>A0A8T2MNY9</accession>
<organism evidence="15 16">
    <name type="scientific">Albula glossodonta</name>
    <name type="common">roundjaw bonefish</name>
    <dbReference type="NCBI Taxonomy" id="121402"/>
    <lineage>
        <taxon>Eukaryota</taxon>
        <taxon>Metazoa</taxon>
        <taxon>Chordata</taxon>
        <taxon>Craniata</taxon>
        <taxon>Vertebrata</taxon>
        <taxon>Euteleostomi</taxon>
        <taxon>Actinopterygii</taxon>
        <taxon>Neopterygii</taxon>
        <taxon>Teleostei</taxon>
        <taxon>Albuliformes</taxon>
        <taxon>Albulidae</taxon>
        <taxon>Albula</taxon>
    </lineage>
</organism>
<dbReference type="InterPro" id="IPR002048">
    <property type="entry name" value="EF_hand_dom"/>
</dbReference>
<keyword evidence="6" id="KW-0479">Metal-binding</keyword>
<dbReference type="SUPFAM" id="SSF47473">
    <property type="entry name" value="EF-hand"/>
    <property type="match status" value="1"/>
</dbReference>
<proteinExistence type="inferred from homology"/>
<feature type="domain" description="EF-hand" evidence="14">
    <location>
        <begin position="55"/>
        <end position="90"/>
    </location>
</feature>
<evidence type="ECO:0000256" key="7">
    <source>
        <dbReference type="ARBA" id="ARBA00022737"/>
    </source>
</evidence>
<evidence type="ECO:0000256" key="1">
    <source>
        <dbReference type="ARBA" id="ARBA00004170"/>
    </source>
</evidence>
<gene>
    <name evidence="15" type="ORF">JZ751_005777</name>
</gene>
<keyword evidence="7" id="KW-0677">Repeat</keyword>
<keyword evidence="9" id="KW-0472">Membrane</keyword>
<evidence type="ECO:0000256" key="6">
    <source>
        <dbReference type="ARBA" id="ARBA00022723"/>
    </source>
</evidence>
<dbReference type="PRINTS" id="PR00450">
    <property type="entry name" value="RECOVERIN"/>
</dbReference>